<evidence type="ECO:0000256" key="1">
    <source>
        <dbReference type="SAM" id="MobiDB-lite"/>
    </source>
</evidence>
<name>A0A7J9HU05_9ROSI</name>
<feature type="domain" description="Ycf2 N-terminal" evidence="2">
    <location>
        <begin position="1"/>
        <end position="67"/>
    </location>
</feature>
<gene>
    <name evidence="3" type="ORF">Gohar_026759</name>
</gene>
<protein>
    <recommendedName>
        <fullName evidence="2">Ycf2 N-terminal domain-containing protein</fullName>
    </recommendedName>
</protein>
<dbReference type="AlphaFoldDB" id="A0A7J9HU05"/>
<reference evidence="3 4" key="1">
    <citation type="journal article" date="2019" name="Genome Biol. Evol.">
        <title>Insights into the evolution of the New World diploid cottons (Gossypium, subgenus Houzingenia) based on genome sequencing.</title>
        <authorList>
            <person name="Grover C.E."/>
            <person name="Arick M.A. 2nd"/>
            <person name="Thrash A."/>
            <person name="Conover J.L."/>
            <person name="Sanders W.S."/>
            <person name="Peterson D.G."/>
            <person name="Frelichowski J.E."/>
            <person name="Scheffler J.A."/>
            <person name="Scheffler B.E."/>
            <person name="Wendel J.F."/>
        </authorList>
    </citation>
    <scope>NUCLEOTIDE SEQUENCE [LARGE SCALE GENOMIC DNA]</scope>
    <source>
        <strain evidence="3">0</strain>
        <tissue evidence="3">Leaf</tissue>
    </source>
</reference>
<feature type="compositionally biased region" description="Basic and acidic residues" evidence="1">
    <location>
        <begin position="40"/>
        <end position="53"/>
    </location>
</feature>
<feature type="non-terminal residue" evidence="3">
    <location>
        <position position="67"/>
    </location>
</feature>
<sequence length="67" mass="8099">MNNQLLQEEIEEFLENPTRSIRFFSNRWSELYPGLNPTERSTRDQKLLKKEQDVSFVPSRRSKNKEI</sequence>
<dbReference type="Proteomes" id="UP000593560">
    <property type="component" value="Unassembled WGS sequence"/>
</dbReference>
<organism evidence="3 4">
    <name type="scientific">Gossypium harknessii</name>
    <dbReference type="NCBI Taxonomy" id="34285"/>
    <lineage>
        <taxon>Eukaryota</taxon>
        <taxon>Viridiplantae</taxon>
        <taxon>Streptophyta</taxon>
        <taxon>Embryophyta</taxon>
        <taxon>Tracheophyta</taxon>
        <taxon>Spermatophyta</taxon>
        <taxon>Magnoliopsida</taxon>
        <taxon>eudicotyledons</taxon>
        <taxon>Gunneridae</taxon>
        <taxon>Pentapetalae</taxon>
        <taxon>rosids</taxon>
        <taxon>malvids</taxon>
        <taxon>Malvales</taxon>
        <taxon>Malvaceae</taxon>
        <taxon>Malvoideae</taxon>
        <taxon>Gossypium</taxon>
    </lineage>
</organism>
<dbReference type="OrthoDB" id="1852053at2759"/>
<evidence type="ECO:0000313" key="3">
    <source>
        <dbReference type="EMBL" id="MBA0812824.1"/>
    </source>
</evidence>
<dbReference type="InterPro" id="IPR056777">
    <property type="entry name" value="Ycf2_N"/>
</dbReference>
<comment type="caution">
    <text evidence="3">The sequence shown here is derived from an EMBL/GenBank/DDBJ whole genome shotgun (WGS) entry which is preliminary data.</text>
</comment>
<accession>A0A7J9HU05</accession>
<keyword evidence="4" id="KW-1185">Reference proteome</keyword>
<dbReference type="EMBL" id="JABFAD010000011">
    <property type="protein sequence ID" value="MBA0812824.1"/>
    <property type="molecule type" value="Genomic_DNA"/>
</dbReference>
<proteinExistence type="predicted"/>
<evidence type="ECO:0000259" key="2">
    <source>
        <dbReference type="Pfam" id="PF05695"/>
    </source>
</evidence>
<evidence type="ECO:0000313" key="4">
    <source>
        <dbReference type="Proteomes" id="UP000593560"/>
    </source>
</evidence>
<feature type="region of interest" description="Disordered" evidence="1">
    <location>
        <begin position="34"/>
        <end position="67"/>
    </location>
</feature>
<dbReference type="Pfam" id="PF05695">
    <property type="entry name" value="Ycf2"/>
    <property type="match status" value="1"/>
</dbReference>